<protein>
    <submittedName>
        <fullName evidence="2">Type VI secretion system tip protein VgrG</fullName>
    </submittedName>
</protein>
<evidence type="ECO:0000313" key="2">
    <source>
        <dbReference type="EMBL" id="MUI58519.1"/>
    </source>
</evidence>
<proteinExistence type="predicted"/>
<dbReference type="EMBL" id="WOAJ01000003">
    <property type="protein sequence ID" value="MUI58519.1"/>
    <property type="molecule type" value="Genomic_DNA"/>
</dbReference>
<evidence type="ECO:0000256" key="1">
    <source>
        <dbReference type="SAM" id="MobiDB-lite"/>
    </source>
</evidence>
<organism evidence="2">
    <name type="scientific">Pseudomonas aeruginosa</name>
    <dbReference type="NCBI Taxonomy" id="287"/>
    <lineage>
        <taxon>Bacteria</taxon>
        <taxon>Pseudomonadati</taxon>
        <taxon>Pseudomonadota</taxon>
        <taxon>Gammaproteobacteria</taxon>
        <taxon>Pseudomonadales</taxon>
        <taxon>Pseudomonadaceae</taxon>
        <taxon>Pseudomonas</taxon>
    </lineage>
</organism>
<feature type="compositionally biased region" description="Low complexity" evidence="1">
    <location>
        <begin position="55"/>
        <end position="70"/>
    </location>
</feature>
<sequence length="115" mass="11424">QEIHLSSGLKVVLEAGAELTLKGGGSFLKLDAGGVTLSGANVRVNSGGSPGSGSGAAPLLPVPPLGADAAKAGQVLDNPARSRPERKGPEQLIVDVWGDPAQGSQVVLLPPETEA</sequence>
<gene>
    <name evidence="2" type="ORF">GNQ20_11990</name>
</gene>
<reference evidence="2" key="1">
    <citation type="submission" date="2019-11" db="EMBL/GenBank/DDBJ databases">
        <title>Genomes of ocular Pseudomonas aeruginosa isolates.</title>
        <authorList>
            <person name="Khan M."/>
            <person name="Rice S.A."/>
            <person name="Willcox M.D.P."/>
            <person name="Stapleton F."/>
        </authorList>
    </citation>
    <scope>NUCLEOTIDE SEQUENCE</scope>
    <source>
        <strain evidence="2">PA206</strain>
    </source>
</reference>
<accession>A0A6A9JZZ5</accession>
<feature type="region of interest" description="Disordered" evidence="1">
    <location>
        <begin position="45"/>
        <end position="90"/>
    </location>
</feature>
<feature type="non-terminal residue" evidence="2">
    <location>
        <position position="1"/>
    </location>
</feature>
<dbReference type="AlphaFoldDB" id="A0A6A9JZZ5"/>
<comment type="caution">
    <text evidence="2">The sequence shown here is derived from an EMBL/GenBank/DDBJ whole genome shotgun (WGS) entry which is preliminary data.</text>
</comment>
<feature type="compositionally biased region" description="Basic and acidic residues" evidence="1">
    <location>
        <begin position="80"/>
        <end position="89"/>
    </location>
</feature>
<name>A0A6A9JZZ5_PSEAI</name>